<name>A0ABQ4MH42_9BACL</name>
<dbReference type="InterPro" id="IPR039356">
    <property type="entry name" value="YfbR/HDDC2"/>
</dbReference>
<dbReference type="RefSeq" id="WP_213656311.1">
    <property type="nucleotide sequence ID" value="NZ_BOSL01000017.1"/>
</dbReference>
<protein>
    <recommendedName>
        <fullName evidence="4">HD domain-containing protein</fullName>
    </recommendedName>
</protein>
<keyword evidence="3" id="KW-1185">Reference proteome</keyword>
<dbReference type="PANTHER" id="PTHR11845:SF13">
    <property type="entry name" value="5'-DEOXYNUCLEOTIDASE HDDC2"/>
    <property type="match status" value="1"/>
</dbReference>
<gene>
    <name evidence="2" type="ORF">J42TS3_43450</name>
</gene>
<dbReference type="EMBL" id="BOSL01000017">
    <property type="protein sequence ID" value="GIP55310.1"/>
    <property type="molecule type" value="Genomic_DNA"/>
</dbReference>
<dbReference type="SUPFAM" id="SSF109604">
    <property type="entry name" value="HD-domain/PDEase-like"/>
    <property type="match status" value="2"/>
</dbReference>
<sequence>MKNGKFTSLILQMQYVSRWNEYGPRFKDNSASHSFRCATIAIFVGIIEEKLFNNPLNKGQLVARALLHDMNETVTGSIKHITKKDPHVANHIQRLEREVSEQIVSYLSKSLQPFFFDYIVNAEDDSYIGQLIMHIDSFDAMLFCLREFTSDSNPYFKKQYEHFHNQLLHSDFQSIVWLVREFEKKEGLYELLSHILNLDKVERWIGNFNLIPDNDATHSFRVAALSLFNGILESERFGNKHIDTYRLLGKSLMHDLVEGITGDVASPIKKSSNEVRKAFEKYEKEVAKSMLVKLPSIFHDELIDFMVNSKDNSYEGQLVEISDKIDALIKSNLEMRNNPLYGERYYQQLTIIQRNYENPCVIFFLAYILHDLSYTNFLR</sequence>
<dbReference type="PANTHER" id="PTHR11845">
    <property type="entry name" value="5'-DEOXYNUCLEOTIDASE HDDC2"/>
    <property type="match status" value="1"/>
</dbReference>
<comment type="caution">
    <text evidence="2">The sequence shown here is derived from an EMBL/GenBank/DDBJ whole genome shotgun (WGS) entry which is preliminary data.</text>
</comment>
<evidence type="ECO:0000256" key="1">
    <source>
        <dbReference type="ARBA" id="ARBA00022801"/>
    </source>
</evidence>
<proteinExistence type="predicted"/>
<evidence type="ECO:0000313" key="3">
    <source>
        <dbReference type="Proteomes" id="UP000679992"/>
    </source>
</evidence>
<dbReference type="Gene3D" id="1.10.3210.10">
    <property type="entry name" value="Hypothetical protein af1432"/>
    <property type="match status" value="2"/>
</dbReference>
<dbReference type="Pfam" id="PF12917">
    <property type="entry name" value="YfbR-like"/>
    <property type="match status" value="2"/>
</dbReference>
<evidence type="ECO:0000313" key="2">
    <source>
        <dbReference type="EMBL" id="GIP55310.1"/>
    </source>
</evidence>
<evidence type="ECO:0008006" key="4">
    <source>
        <dbReference type="Google" id="ProtNLM"/>
    </source>
</evidence>
<dbReference type="Proteomes" id="UP000679992">
    <property type="component" value="Unassembled WGS sequence"/>
</dbReference>
<keyword evidence="1" id="KW-0378">Hydrolase</keyword>
<reference evidence="2 3" key="1">
    <citation type="submission" date="2021-03" db="EMBL/GenBank/DDBJ databases">
        <title>Antimicrobial resistance genes in bacteria isolated from Japanese honey, and their potential for conferring macrolide and lincosamide resistance in the American foulbrood pathogen Paenibacillus larvae.</title>
        <authorList>
            <person name="Okamoto M."/>
            <person name="Kumagai M."/>
            <person name="Kanamori H."/>
            <person name="Takamatsu D."/>
        </authorList>
    </citation>
    <scope>NUCLEOTIDE SEQUENCE [LARGE SCALE GENOMIC DNA]</scope>
    <source>
        <strain evidence="2 3">J42TS3</strain>
    </source>
</reference>
<accession>A0ABQ4MH42</accession>
<organism evidence="2 3">
    <name type="scientific">Paenibacillus vini</name>
    <dbReference type="NCBI Taxonomy" id="1476024"/>
    <lineage>
        <taxon>Bacteria</taxon>
        <taxon>Bacillati</taxon>
        <taxon>Bacillota</taxon>
        <taxon>Bacilli</taxon>
        <taxon>Bacillales</taxon>
        <taxon>Paenibacillaceae</taxon>
        <taxon>Paenibacillus</taxon>
    </lineage>
</organism>